<dbReference type="PANTHER" id="PTHR10357">
    <property type="entry name" value="ALPHA-AMYLASE FAMILY MEMBER"/>
    <property type="match status" value="1"/>
</dbReference>
<gene>
    <name evidence="2" type="ORF">JI741_20635</name>
</gene>
<dbReference type="RefSeq" id="WP_202013003.1">
    <property type="nucleotide sequence ID" value="NZ_JAERRB010000007.1"/>
</dbReference>
<dbReference type="Pfam" id="PF00128">
    <property type="entry name" value="Alpha-amylase"/>
    <property type="match status" value="1"/>
</dbReference>
<dbReference type="InterPro" id="IPR017853">
    <property type="entry name" value="GH"/>
</dbReference>
<dbReference type="CDD" id="cd11349">
    <property type="entry name" value="AmyAc_3"/>
    <property type="match status" value="1"/>
</dbReference>
<reference evidence="2 3" key="1">
    <citation type="submission" date="2021-01" db="EMBL/GenBank/DDBJ databases">
        <title>Chryseolinea sp. Jin1 Genome sequencing and assembly.</title>
        <authorList>
            <person name="Kim I."/>
        </authorList>
    </citation>
    <scope>NUCLEOTIDE SEQUENCE [LARGE SCALE GENOMIC DNA]</scope>
    <source>
        <strain evidence="2 3">Jin1</strain>
    </source>
</reference>
<dbReference type="SMART" id="SM00642">
    <property type="entry name" value="Aamy"/>
    <property type="match status" value="1"/>
</dbReference>
<organism evidence="2 3">
    <name type="scientific">Chryseolinea lacunae</name>
    <dbReference type="NCBI Taxonomy" id="2801331"/>
    <lineage>
        <taxon>Bacteria</taxon>
        <taxon>Pseudomonadati</taxon>
        <taxon>Bacteroidota</taxon>
        <taxon>Cytophagia</taxon>
        <taxon>Cytophagales</taxon>
        <taxon>Fulvivirgaceae</taxon>
        <taxon>Chryseolinea</taxon>
    </lineage>
</organism>
<comment type="caution">
    <text evidence="2">The sequence shown here is derived from an EMBL/GenBank/DDBJ whole genome shotgun (WGS) entry which is preliminary data.</text>
</comment>
<keyword evidence="3" id="KW-1185">Reference proteome</keyword>
<dbReference type="SUPFAM" id="SSF51445">
    <property type="entry name" value="(Trans)glycosidases"/>
    <property type="match status" value="1"/>
</dbReference>
<proteinExistence type="predicted"/>
<evidence type="ECO:0000313" key="3">
    <source>
        <dbReference type="Proteomes" id="UP000613030"/>
    </source>
</evidence>
<sequence>MRRPLFCLLTLSIFIGCSTPPKEKIPPLATMEKSSGKIVIYQLMTRLFGNKKTVNKPYGTRDENGVGKFNDIDDAALKSIKDMGITHVWYTGVLEHAVLTDYTPFSIPLDDADVVKGRAGSPYAIKDYYDVNPDLAMSVPNRREEFDRLLERTHQAGLKAIIDFVPNHVARHYHSDAKPTGVKDLGEGDDKAVAFRAANNFYYLPGQSFQVPKDYVALGANNTFPTKDGKFDETPAKATGNNVFSAAPGLHDWFETVKLNYGVDQQNQKHFDPIPDTWVKMKDILLYWTSKKVDGFRCDMAEMVPVEFWGWVIPQVRAANPDIIFIAEVYNPNEYHNYIENGKFNYLYDKVQLYDTLRLLVQGKATTPSIHAIQQHLSGINDNMLHFLENHDEQRVASPFFAGDMWKAAPAMVISATIDRGPVMIYFGQEVGEPGAGAAGFQANDGRTTIFDYWGVPEHQKWMNGGKFNGDSLSAEQKQLRQFYADVLSLAGRNIALTQGEYLDITAHNINAGNFTGNTSAFLRYSGTERLLVLNTFNATTQEIKVQLPASAVTALGLDTEGSYIARDLLWREAEVGFSKDFTFTLTCKPYSSYILKIK</sequence>
<feature type="domain" description="Glycosyl hydrolase family 13 catalytic" evidence="1">
    <location>
        <begin position="42"/>
        <end position="467"/>
    </location>
</feature>
<dbReference type="PROSITE" id="PS51257">
    <property type="entry name" value="PROKAR_LIPOPROTEIN"/>
    <property type="match status" value="1"/>
</dbReference>
<dbReference type="InterPro" id="IPR006047">
    <property type="entry name" value="GH13_cat_dom"/>
</dbReference>
<dbReference type="EMBL" id="JAERRB010000007">
    <property type="protein sequence ID" value="MBL0743653.1"/>
    <property type="molecule type" value="Genomic_DNA"/>
</dbReference>
<name>A0ABS1KWS3_9BACT</name>
<dbReference type="PANTHER" id="PTHR10357:SF205">
    <property type="entry name" value="O-GLYCOSYL HYDROLASE FAMILY 13"/>
    <property type="match status" value="1"/>
</dbReference>
<evidence type="ECO:0000259" key="1">
    <source>
        <dbReference type="SMART" id="SM00642"/>
    </source>
</evidence>
<protein>
    <submittedName>
        <fullName evidence="2">Alpha-amylase family protein</fullName>
    </submittedName>
</protein>
<dbReference type="Proteomes" id="UP000613030">
    <property type="component" value="Unassembled WGS sequence"/>
</dbReference>
<accession>A0ABS1KWS3</accession>
<dbReference type="Gene3D" id="3.20.20.80">
    <property type="entry name" value="Glycosidases"/>
    <property type="match status" value="2"/>
</dbReference>
<evidence type="ECO:0000313" key="2">
    <source>
        <dbReference type="EMBL" id="MBL0743653.1"/>
    </source>
</evidence>